<comment type="caution">
    <text evidence="4">The sequence shown here is derived from an EMBL/GenBank/DDBJ whole genome shotgun (WGS) entry which is preliminary data.</text>
</comment>
<keyword evidence="5" id="KW-1185">Reference proteome</keyword>
<feature type="repeat" description="ANK" evidence="3">
    <location>
        <begin position="4"/>
        <end position="36"/>
    </location>
</feature>
<dbReference type="AlphaFoldDB" id="A0A8H3J7R7"/>
<proteinExistence type="predicted"/>
<evidence type="ECO:0000256" key="3">
    <source>
        <dbReference type="PROSITE-ProRule" id="PRU00023"/>
    </source>
</evidence>
<dbReference type="Pfam" id="PF00023">
    <property type="entry name" value="Ank"/>
    <property type="match status" value="1"/>
</dbReference>
<feature type="repeat" description="ANK" evidence="3">
    <location>
        <begin position="147"/>
        <end position="179"/>
    </location>
</feature>
<dbReference type="InterPro" id="IPR002110">
    <property type="entry name" value="Ankyrin_rpt"/>
</dbReference>
<dbReference type="PANTHER" id="PTHR24201">
    <property type="entry name" value="ANK_REP_REGION DOMAIN-CONTAINING PROTEIN"/>
    <property type="match status" value="1"/>
</dbReference>
<dbReference type="PROSITE" id="PS50297">
    <property type="entry name" value="ANK_REP_REGION"/>
    <property type="match status" value="2"/>
</dbReference>
<keyword evidence="1" id="KW-0677">Repeat</keyword>
<dbReference type="EMBL" id="CAJPDT010000172">
    <property type="protein sequence ID" value="CAF9942192.1"/>
    <property type="molecule type" value="Genomic_DNA"/>
</dbReference>
<dbReference type="Gene3D" id="1.25.40.20">
    <property type="entry name" value="Ankyrin repeat-containing domain"/>
    <property type="match status" value="1"/>
</dbReference>
<evidence type="ECO:0000256" key="2">
    <source>
        <dbReference type="ARBA" id="ARBA00023043"/>
    </source>
</evidence>
<keyword evidence="2 3" id="KW-0040">ANK repeat</keyword>
<dbReference type="PROSITE" id="PS50088">
    <property type="entry name" value="ANK_REPEAT"/>
    <property type="match status" value="2"/>
</dbReference>
<evidence type="ECO:0000313" key="4">
    <source>
        <dbReference type="EMBL" id="CAF9942192.1"/>
    </source>
</evidence>
<dbReference type="GO" id="GO:0005634">
    <property type="term" value="C:nucleus"/>
    <property type="evidence" value="ECO:0007669"/>
    <property type="project" value="TreeGrafter"/>
</dbReference>
<evidence type="ECO:0000313" key="5">
    <source>
        <dbReference type="Proteomes" id="UP000664534"/>
    </source>
</evidence>
<accession>A0A8H3J7R7</accession>
<sequence>MPKYSESPLNNAFFIGNVAIIRLLLNAGAELEYQNSRTWTSLSYLWDPIRPAHTATDEILDICMAQGFSAWTDTDTRGWNPLHRAAAYGCGKEIRNLDCKGANLRSYTTDHLWGPMTCAVWNSNESTFDAFMGLFQAEEIVNIKDSRGWTLLHFAAQKGCEHILRSLLRIGADRRALTAGTKDWVTEGLEWKNLTAETIAREYGHGGIWDKVTG</sequence>
<dbReference type="SUPFAM" id="SSF48403">
    <property type="entry name" value="Ankyrin repeat"/>
    <property type="match status" value="1"/>
</dbReference>
<dbReference type="PANTHER" id="PTHR24201:SF16">
    <property type="entry name" value="ANKYRIN-1-LIKE-RELATED"/>
    <property type="match status" value="1"/>
</dbReference>
<evidence type="ECO:0008006" key="6">
    <source>
        <dbReference type="Google" id="ProtNLM"/>
    </source>
</evidence>
<dbReference type="SMART" id="SM00248">
    <property type="entry name" value="ANK"/>
    <property type="match status" value="3"/>
</dbReference>
<dbReference type="InterPro" id="IPR050776">
    <property type="entry name" value="Ank_Repeat/CDKN_Inhibitor"/>
</dbReference>
<dbReference type="InterPro" id="IPR036770">
    <property type="entry name" value="Ankyrin_rpt-contain_sf"/>
</dbReference>
<gene>
    <name evidence="4" type="ORF">IMSHALPRED_003405</name>
</gene>
<dbReference type="Proteomes" id="UP000664534">
    <property type="component" value="Unassembled WGS sequence"/>
</dbReference>
<name>A0A8H3J7R7_9LECA</name>
<dbReference type="OrthoDB" id="539213at2759"/>
<evidence type="ECO:0000256" key="1">
    <source>
        <dbReference type="ARBA" id="ARBA00022737"/>
    </source>
</evidence>
<reference evidence="4" key="1">
    <citation type="submission" date="2021-03" db="EMBL/GenBank/DDBJ databases">
        <authorList>
            <person name="Tagirdzhanova G."/>
        </authorList>
    </citation>
    <scope>NUCLEOTIDE SEQUENCE</scope>
</reference>
<protein>
    <recommendedName>
        <fullName evidence="6">Ankyrin</fullName>
    </recommendedName>
</protein>
<organism evidence="4 5">
    <name type="scientific">Imshaugia aleurites</name>
    <dbReference type="NCBI Taxonomy" id="172621"/>
    <lineage>
        <taxon>Eukaryota</taxon>
        <taxon>Fungi</taxon>
        <taxon>Dikarya</taxon>
        <taxon>Ascomycota</taxon>
        <taxon>Pezizomycotina</taxon>
        <taxon>Lecanoromycetes</taxon>
        <taxon>OSLEUM clade</taxon>
        <taxon>Lecanoromycetidae</taxon>
        <taxon>Lecanorales</taxon>
        <taxon>Lecanorineae</taxon>
        <taxon>Parmeliaceae</taxon>
        <taxon>Imshaugia</taxon>
    </lineage>
</organism>